<sequence>MKNLPSKQSLLDAGLLSGVLYTAKRFDHTNVTEIVLVISASNLRSNTSMLLNAKILKFVKSSAARTTTTTTSSPLFLQTEIHQVKNSNFGRQDNGDDIRILNEDPVRFQITDLPAYFYVGQILAENNEHGS</sequence>
<protein>
    <submittedName>
        <fullName evidence="2">Uncharacterized protein</fullName>
    </submittedName>
</protein>
<reference evidence="2" key="1">
    <citation type="submission" date="2022-11" db="UniProtKB">
        <authorList>
            <consortium name="WormBaseParasite"/>
        </authorList>
    </citation>
    <scope>IDENTIFICATION</scope>
</reference>
<evidence type="ECO:0000313" key="1">
    <source>
        <dbReference type="Proteomes" id="UP000887565"/>
    </source>
</evidence>
<name>A0A915KJ44_ROMCU</name>
<organism evidence="1 2">
    <name type="scientific">Romanomermis culicivorax</name>
    <name type="common">Nematode worm</name>
    <dbReference type="NCBI Taxonomy" id="13658"/>
    <lineage>
        <taxon>Eukaryota</taxon>
        <taxon>Metazoa</taxon>
        <taxon>Ecdysozoa</taxon>
        <taxon>Nematoda</taxon>
        <taxon>Enoplea</taxon>
        <taxon>Dorylaimia</taxon>
        <taxon>Mermithida</taxon>
        <taxon>Mermithoidea</taxon>
        <taxon>Mermithidae</taxon>
        <taxon>Romanomermis</taxon>
    </lineage>
</organism>
<dbReference type="WBParaSite" id="nRc.2.0.1.t38779-RA">
    <property type="protein sequence ID" value="nRc.2.0.1.t38779-RA"/>
    <property type="gene ID" value="nRc.2.0.1.g38779"/>
</dbReference>
<dbReference type="Proteomes" id="UP000887565">
    <property type="component" value="Unplaced"/>
</dbReference>
<accession>A0A915KJ44</accession>
<evidence type="ECO:0000313" key="2">
    <source>
        <dbReference type="WBParaSite" id="nRc.2.0.1.t38779-RA"/>
    </source>
</evidence>
<keyword evidence="1" id="KW-1185">Reference proteome</keyword>
<dbReference type="AlphaFoldDB" id="A0A915KJ44"/>
<proteinExistence type="predicted"/>